<dbReference type="Gene3D" id="1.10.720.30">
    <property type="entry name" value="SAP domain"/>
    <property type="match status" value="1"/>
</dbReference>
<sequence length="105" mass="12285">MANKDSPMELYEISMKFERSNSDSDWEDSGEDPDYNTLEETWCIQLYRGEEVLMVTASVNDGENFGKGLLEKLKMEECKLYLRKNGLRLTGNKDTLIERIREHLE</sequence>
<dbReference type="Proteomes" id="UP001374535">
    <property type="component" value="Chromosome 7"/>
</dbReference>
<dbReference type="InterPro" id="IPR036361">
    <property type="entry name" value="SAP_dom_sf"/>
</dbReference>
<accession>A0AAQ3N3J8</accession>
<evidence type="ECO:0000313" key="2">
    <source>
        <dbReference type="EMBL" id="WVZ01895.1"/>
    </source>
</evidence>
<protein>
    <recommendedName>
        <fullName evidence="1">SAP domain-containing protein</fullName>
    </recommendedName>
</protein>
<proteinExistence type="predicted"/>
<evidence type="ECO:0000313" key="3">
    <source>
        <dbReference type="Proteomes" id="UP001374535"/>
    </source>
</evidence>
<dbReference type="EMBL" id="CP144694">
    <property type="protein sequence ID" value="WVZ01895.1"/>
    <property type="molecule type" value="Genomic_DNA"/>
</dbReference>
<dbReference type="AlphaFoldDB" id="A0AAQ3N3J8"/>
<name>A0AAQ3N3J8_VIGMU</name>
<dbReference type="PROSITE" id="PS50800">
    <property type="entry name" value="SAP"/>
    <property type="match status" value="1"/>
</dbReference>
<keyword evidence="3" id="KW-1185">Reference proteome</keyword>
<feature type="domain" description="SAP" evidence="1">
    <location>
        <begin position="70"/>
        <end position="104"/>
    </location>
</feature>
<dbReference type="PANTHER" id="PTHR35323">
    <property type="entry name" value="SAP DOMAIN-CONTAINING PROTEIN"/>
    <property type="match status" value="1"/>
</dbReference>
<evidence type="ECO:0000259" key="1">
    <source>
        <dbReference type="PROSITE" id="PS50800"/>
    </source>
</evidence>
<organism evidence="2 3">
    <name type="scientific">Vigna mungo</name>
    <name type="common">Black gram</name>
    <name type="synonym">Phaseolus mungo</name>
    <dbReference type="NCBI Taxonomy" id="3915"/>
    <lineage>
        <taxon>Eukaryota</taxon>
        <taxon>Viridiplantae</taxon>
        <taxon>Streptophyta</taxon>
        <taxon>Embryophyta</taxon>
        <taxon>Tracheophyta</taxon>
        <taxon>Spermatophyta</taxon>
        <taxon>Magnoliopsida</taxon>
        <taxon>eudicotyledons</taxon>
        <taxon>Gunneridae</taxon>
        <taxon>Pentapetalae</taxon>
        <taxon>rosids</taxon>
        <taxon>fabids</taxon>
        <taxon>Fabales</taxon>
        <taxon>Fabaceae</taxon>
        <taxon>Papilionoideae</taxon>
        <taxon>50 kb inversion clade</taxon>
        <taxon>NPAAA clade</taxon>
        <taxon>indigoferoid/millettioid clade</taxon>
        <taxon>Phaseoleae</taxon>
        <taxon>Vigna</taxon>
    </lineage>
</organism>
<dbReference type="InterPro" id="IPR003034">
    <property type="entry name" value="SAP_dom"/>
</dbReference>
<reference evidence="2 3" key="1">
    <citation type="journal article" date="2023" name="Life. Sci Alliance">
        <title>Evolutionary insights into 3D genome organization and epigenetic landscape of Vigna mungo.</title>
        <authorList>
            <person name="Junaid A."/>
            <person name="Singh B."/>
            <person name="Bhatia S."/>
        </authorList>
    </citation>
    <scope>NUCLEOTIDE SEQUENCE [LARGE SCALE GENOMIC DNA]</scope>
    <source>
        <strain evidence="2">Urdbean</strain>
    </source>
</reference>
<dbReference type="Pfam" id="PF02037">
    <property type="entry name" value="SAP"/>
    <property type="match status" value="1"/>
</dbReference>
<dbReference type="PANTHER" id="PTHR35323:SF5">
    <property type="entry name" value="ZINC FINGER CCCH DOMAIN-CONTAINING PROTEIN 62"/>
    <property type="match status" value="1"/>
</dbReference>
<dbReference type="SUPFAM" id="SSF68906">
    <property type="entry name" value="SAP domain"/>
    <property type="match status" value="1"/>
</dbReference>
<gene>
    <name evidence="2" type="ORF">V8G54_022701</name>
</gene>